<comment type="similarity">
    <text evidence="4">Belongs to the GST superfamily. Tau family.</text>
</comment>
<dbReference type="CDD" id="cd03058">
    <property type="entry name" value="GST_N_Tau"/>
    <property type="match status" value="1"/>
</dbReference>
<dbReference type="SUPFAM" id="SSF52833">
    <property type="entry name" value="Thioredoxin-like"/>
    <property type="match status" value="1"/>
</dbReference>
<dbReference type="EMBL" id="JAYWIO010000007">
    <property type="protein sequence ID" value="KAK7250495.1"/>
    <property type="molecule type" value="Genomic_DNA"/>
</dbReference>
<evidence type="ECO:0000313" key="8">
    <source>
        <dbReference type="EMBL" id="KAK7250495.1"/>
    </source>
</evidence>
<sequence length="232" mass="25999">MTTKSEVKLLGAWPSPFVLRAKIALNLKSVNYEFHEEIFGSKSQLLLESNPVYKKIHVLIHGDKPICESLIIVHYVDECWSSGPSILPSHPYDRAIARFWATYFDDKLFPTMRSIVGAQGDDERKRLLQEVREGLALVEDAFNKISKGKAYFGGDQIGYLDIAFGSFMGWLRVHEASNGVKFLDQGTTPGLVNWAERFGTHDAVKDVLPETGKLMEFAKFMKAKMAAASAPK</sequence>
<evidence type="ECO:0000259" key="6">
    <source>
        <dbReference type="PROSITE" id="PS50404"/>
    </source>
</evidence>
<evidence type="ECO:0000256" key="5">
    <source>
        <dbReference type="ARBA" id="ARBA00047960"/>
    </source>
</evidence>
<keyword evidence="2" id="KW-0216">Detoxification</keyword>
<evidence type="ECO:0000259" key="7">
    <source>
        <dbReference type="PROSITE" id="PS50405"/>
    </source>
</evidence>
<dbReference type="Pfam" id="PF02798">
    <property type="entry name" value="GST_N"/>
    <property type="match status" value="1"/>
</dbReference>
<dbReference type="Gene3D" id="3.40.30.10">
    <property type="entry name" value="Glutaredoxin"/>
    <property type="match status" value="1"/>
</dbReference>
<keyword evidence="3" id="KW-0808">Transferase</keyword>
<reference evidence="8 9" key="1">
    <citation type="submission" date="2024-01" db="EMBL/GenBank/DDBJ databases">
        <title>The genomes of 5 underutilized Papilionoideae crops provide insights into root nodulation and disease resistanc.</title>
        <authorList>
            <person name="Yuan L."/>
        </authorList>
    </citation>
    <scope>NUCLEOTIDE SEQUENCE [LARGE SCALE GENOMIC DNA]</scope>
    <source>
        <strain evidence="8">ZHUSHIDOU_FW_LH</strain>
        <tissue evidence="8">Leaf</tissue>
    </source>
</reference>
<comment type="catalytic activity">
    <reaction evidence="5">
        <text>RX + glutathione = an S-substituted glutathione + a halide anion + H(+)</text>
        <dbReference type="Rhea" id="RHEA:16437"/>
        <dbReference type="ChEBI" id="CHEBI:15378"/>
        <dbReference type="ChEBI" id="CHEBI:16042"/>
        <dbReference type="ChEBI" id="CHEBI:17792"/>
        <dbReference type="ChEBI" id="CHEBI:57925"/>
        <dbReference type="ChEBI" id="CHEBI:90779"/>
        <dbReference type="EC" id="2.5.1.18"/>
    </reaction>
</comment>
<feature type="domain" description="GST N-terminal" evidence="6">
    <location>
        <begin position="5"/>
        <end position="84"/>
    </location>
</feature>
<dbReference type="SFLD" id="SFLDS00019">
    <property type="entry name" value="Glutathione_Transferase_(cytos"/>
    <property type="match status" value="1"/>
</dbReference>
<evidence type="ECO:0000256" key="3">
    <source>
        <dbReference type="ARBA" id="ARBA00022679"/>
    </source>
</evidence>
<evidence type="ECO:0000313" key="9">
    <source>
        <dbReference type="Proteomes" id="UP001372338"/>
    </source>
</evidence>
<dbReference type="Gene3D" id="1.20.1050.10">
    <property type="match status" value="1"/>
</dbReference>
<dbReference type="InterPro" id="IPR036282">
    <property type="entry name" value="Glutathione-S-Trfase_C_sf"/>
</dbReference>
<dbReference type="SFLD" id="SFLDG01152">
    <property type="entry name" value="Main.3:_Omega-_and_Tau-like"/>
    <property type="match status" value="1"/>
</dbReference>
<dbReference type="GO" id="GO:0004364">
    <property type="term" value="F:glutathione transferase activity"/>
    <property type="evidence" value="ECO:0007669"/>
    <property type="project" value="UniProtKB-EC"/>
</dbReference>
<dbReference type="EC" id="2.5.1.18" evidence="1"/>
<dbReference type="SUPFAM" id="SSF47616">
    <property type="entry name" value="GST C-terminal domain-like"/>
    <property type="match status" value="1"/>
</dbReference>
<dbReference type="InterPro" id="IPR045073">
    <property type="entry name" value="Omega/Tau-like"/>
</dbReference>
<accession>A0AAN9E784</accession>
<name>A0AAN9E784_CROPI</name>
<dbReference type="InterPro" id="IPR010987">
    <property type="entry name" value="Glutathione-S-Trfase_C-like"/>
</dbReference>
<dbReference type="Pfam" id="PF00043">
    <property type="entry name" value="GST_C"/>
    <property type="match status" value="1"/>
</dbReference>
<evidence type="ECO:0000256" key="4">
    <source>
        <dbReference type="ARBA" id="ARBA00025743"/>
    </source>
</evidence>
<dbReference type="PANTHER" id="PTHR11260">
    <property type="entry name" value="GLUTATHIONE S-TRANSFERASE, GST, SUPERFAMILY, GST DOMAIN CONTAINING"/>
    <property type="match status" value="1"/>
</dbReference>
<comment type="caution">
    <text evidence="8">The sequence shown here is derived from an EMBL/GenBank/DDBJ whole genome shotgun (WGS) entry which is preliminary data.</text>
</comment>
<dbReference type="GO" id="GO:0005737">
    <property type="term" value="C:cytoplasm"/>
    <property type="evidence" value="ECO:0007669"/>
    <property type="project" value="TreeGrafter"/>
</dbReference>
<dbReference type="InterPro" id="IPR040079">
    <property type="entry name" value="Glutathione_S-Trfase"/>
</dbReference>
<protein>
    <recommendedName>
        <fullName evidence="1">glutathione transferase</fullName>
        <ecNumber evidence="1">2.5.1.18</ecNumber>
    </recommendedName>
</protein>
<organism evidence="8 9">
    <name type="scientific">Crotalaria pallida</name>
    <name type="common">Smooth rattlebox</name>
    <name type="synonym">Crotalaria striata</name>
    <dbReference type="NCBI Taxonomy" id="3830"/>
    <lineage>
        <taxon>Eukaryota</taxon>
        <taxon>Viridiplantae</taxon>
        <taxon>Streptophyta</taxon>
        <taxon>Embryophyta</taxon>
        <taxon>Tracheophyta</taxon>
        <taxon>Spermatophyta</taxon>
        <taxon>Magnoliopsida</taxon>
        <taxon>eudicotyledons</taxon>
        <taxon>Gunneridae</taxon>
        <taxon>Pentapetalae</taxon>
        <taxon>rosids</taxon>
        <taxon>fabids</taxon>
        <taxon>Fabales</taxon>
        <taxon>Fabaceae</taxon>
        <taxon>Papilionoideae</taxon>
        <taxon>50 kb inversion clade</taxon>
        <taxon>genistoids sensu lato</taxon>
        <taxon>core genistoids</taxon>
        <taxon>Crotalarieae</taxon>
        <taxon>Crotalaria</taxon>
    </lineage>
</organism>
<dbReference type="PROSITE" id="PS50404">
    <property type="entry name" value="GST_NTER"/>
    <property type="match status" value="1"/>
</dbReference>
<dbReference type="FunFam" id="3.40.30.10:FF:000044">
    <property type="entry name" value="Glutathione S-transferase GSTU6"/>
    <property type="match status" value="1"/>
</dbReference>
<keyword evidence="9" id="KW-1185">Reference proteome</keyword>
<dbReference type="PROSITE" id="PS50405">
    <property type="entry name" value="GST_CTER"/>
    <property type="match status" value="1"/>
</dbReference>
<proteinExistence type="inferred from homology"/>
<dbReference type="InterPro" id="IPR045074">
    <property type="entry name" value="GST_C_Tau"/>
</dbReference>
<dbReference type="PANTHER" id="PTHR11260:SF615">
    <property type="entry name" value="GLUTATHIONE S-TRANSFERASE U17"/>
    <property type="match status" value="1"/>
</dbReference>
<feature type="domain" description="GST C-terminal" evidence="7">
    <location>
        <begin position="90"/>
        <end position="225"/>
    </location>
</feature>
<dbReference type="Proteomes" id="UP001372338">
    <property type="component" value="Unassembled WGS sequence"/>
</dbReference>
<evidence type="ECO:0000256" key="2">
    <source>
        <dbReference type="ARBA" id="ARBA00022575"/>
    </source>
</evidence>
<dbReference type="FunFam" id="1.20.1050.10:FF:000016">
    <property type="entry name" value="Glutathione S-transferase U9"/>
    <property type="match status" value="1"/>
</dbReference>
<dbReference type="GO" id="GO:0006749">
    <property type="term" value="P:glutathione metabolic process"/>
    <property type="evidence" value="ECO:0007669"/>
    <property type="project" value="InterPro"/>
</dbReference>
<dbReference type="SFLD" id="SFLDG00358">
    <property type="entry name" value="Main_(cytGST)"/>
    <property type="match status" value="1"/>
</dbReference>
<dbReference type="InterPro" id="IPR036249">
    <property type="entry name" value="Thioredoxin-like_sf"/>
</dbReference>
<dbReference type="InterPro" id="IPR004045">
    <property type="entry name" value="Glutathione_S-Trfase_N"/>
</dbReference>
<dbReference type="InterPro" id="IPR004046">
    <property type="entry name" value="GST_C"/>
</dbReference>
<dbReference type="GO" id="GO:0009407">
    <property type="term" value="P:toxin catabolic process"/>
    <property type="evidence" value="ECO:0007669"/>
    <property type="project" value="UniProtKB-ARBA"/>
</dbReference>
<dbReference type="AlphaFoldDB" id="A0AAN9E784"/>
<evidence type="ECO:0000256" key="1">
    <source>
        <dbReference type="ARBA" id="ARBA00012452"/>
    </source>
</evidence>
<dbReference type="CDD" id="cd03185">
    <property type="entry name" value="GST_C_Tau"/>
    <property type="match status" value="1"/>
</dbReference>
<gene>
    <name evidence="8" type="ORF">RIF29_32967</name>
</gene>